<dbReference type="Proteomes" id="UP000325645">
    <property type="component" value="Unassembled WGS sequence"/>
</dbReference>
<organism evidence="2 3">
    <name type="scientific">Pseudomonas fluorescens</name>
    <dbReference type="NCBI Taxonomy" id="294"/>
    <lineage>
        <taxon>Bacteria</taxon>
        <taxon>Pseudomonadati</taxon>
        <taxon>Pseudomonadota</taxon>
        <taxon>Gammaproteobacteria</taxon>
        <taxon>Pseudomonadales</taxon>
        <taxon>Pseudomonadaceae</taxon>
        <taxon>Pseudomonas</taxon>
    </lineage>
</organism>
<dbReference type="AlphaFoldDB" id="A0A5E7W899"/>
<evidence type="ECO:0000256" key="1">
    <source>
        <dbReference type="SAM" id="SignalP"/>
    </source>
</evidence>
<dbReference type="GO" id="GO:0005576">
    <property type="term" value="C:extracellular region"/>
    <property type="evidence" value="ECO:0007669"/>
    <property type="project" value="TreeGrafter"/>
</dbReference>
<accession>A0A5E7W899</accession>
<dbReference type="EMBL" id="CABVJH010000003">
    <property type="protein sequence ID" value="VVQ30715.1"/>
    <property type="molecule type" value="Genomic_DNA"/>
</dbReference>
<feature type="chain" id="PRO_5022765091" description="Lysozyme inhibitor LprI N-terminal domain-containing protein" evidence="1">
    <location>
        <begin position="47"/>
        <end position="362"/>
    </location>
</feature>
<dbReference type="PANTHER" id="PTHR37549:SF1">
    <property type="entry name" value="LIPOPROTEIN LPRI"/>
    <property type="match status" value="1"/>
</dbReference>
<dbReference type="PANTHER" id="PTHR37549">
    <property type="entry name" value="LIPOPROTEIN LPRI"/>
    <property type="match status" value="1"/>
</dbReference>
<name>A0A5E7W899_PSEFL</name>
<proteinExistence type="predicted"/>
<reference evidence="2 3" key="1">
    <citation type="submission" date="2019-09" db="EMBL/GenBank/DDBJ databases">
        <authorList>
            <person name="Chandra G."/>
            <person name="Truman W A."/>
        </authorList>
    </citation>
    <scope>NUCLEOTIDE SEQUENCE [LARGE SCALE GENOMIC DNA]</scope>
    <source>
        <strain evidence="2">PS943</strain>
    </source>
</reference>
<evidence type="ECO:0000313" key="3">
    <source>
        <dbReference type="Proteomes" id="UP000325645"/>
    </source>
</evidence>
<sequence length="362" mass="39697" precursor="true">MPAHMDLGILAPPKEWNLPMPSRSSSFNTPYAFLLMPVLLSAAAHASSFNCDSAVSPSEKAICADPYTSDLDRKLGALWSSTLPKVADPKSLKADQRQWLKQRNQCADNLSCLRQQYQMRLVELGHAAKPFTWDAAWQLIPWDVATGAELKTTRKDSTHITFDVSATNGANMGELNGIATLDGTQAHYAEGACTLDFKAINGVLDVTQSGDAADCGAGMGVYYAGRYVASEQSLALDNDLLSVGLVRTRQEDDALRQLLKDDYQRLLASSSSRVTGDTSGDLPEAQVTEMWIRGLGSINAAIFASAPDSRFWLLLVVADQQSHLRARYYTNVPGWKGHLPESLKHWYDERAKDETLALDLMP</sequence>
<gene>
    <name evidence="2" type="ORF">PS943_01980</name>
</gene>
<evidence type="ECO:0008006" key="4">
    <source>
        <dbReference type="Google" id="ProtNLM"/>
    </source>
</evidence>
<evidence type="ECO:0000313" key="2">
    <source>
        <dbReference type="EMBL" id="VVQ30715.1"/>
    </source>
</evidence>
<keyword evidence="1" id="KW-0732">Signal</keyword>
<dbReference type="InterPro" id="IPR052755">
    <property type="entry name" value="Lysozyme_Inhibitor_LprI"/>
</dbReference>
<protein>
    <recommendedName>
        <fullName evidence="4">Lysozyme inhibitor LprI N-terminal domain-containing protein</fullName>
    </recommendedName>
</protein>
<feature type="signal peptide" evidence="1">
    <location>
        <begin position="1"/>
        <end position="46"/>
    </location>
</feature>